<organism evidence="10 11">
    <name type="scientific">Chitinophaga defluvii</name>
    <dbReference type="NCBI Taxonomy" id="3163343"/>
    <lineage>
        <taxon>Bacteria</taxon>
        <taxon>Pseudomonadati</taxon>
        <taxon>Bacteroidota</taxon>
        <taxon>Chitinophagia</taxon>
        <taxon>Chitinophagales</taxon>
        <taxon>Chitinophagaceae</taxon>
        <taxon>Chitinophaga</taxon>
    </lineage>
</organism>
<keyword evidence="7" id="KW-0378">Hydrolase</keyword>
<dbReference type="EMBL" id="JBEXAC010000001">
    <property type="protein sequence ID" value="MET6996131.1"/>
    <property type="molecule type" value="Genomic_DNA"/>
</dbReference>
<dbReference type="PROSITE" id="PS51409">
    <property type="entry name" value="ARGINASE_2"/>
    <property type="match status" value="1"/>
</dbReference>
<dbReference type="Pfam" id="PF00491">
    <property type="entry name" value="Arginase"/>
    <property type="match status" value="1"/>
</dbReference>
<keyword evidence="6" id="KW-0479">Metal-binding</keyword>
<dbReference type="CDD" id="cd09989">
    <property type="entry name" value="Arginase"/>
    <property type="match status" value="1"/>
</dbReference>
<evidence type="ECO:0000256" key="1">
    <source>
        <dbReference type="ARBA" id="ARBA00001936"/>
    </source>
</evidence>
<comment type="pathway">
    <text evidence="2">Nitrogen metabolism; urea cycle; L-ornithine and urea from L-arginine: step 1/1.</text>
</comment>
<keyword evidence="8" id="KW-0464">Manganese</keyword>
<dbReference type="Proteomes" id="UP001549749">
    <property type="component" value="Unassembled WGS sequence"/>
</dbReference>
<dbReference type="PANTHER" id="PTHR43782">
    <property type="entry name" value="ARGINASE"/>
    <property type="match status" value="1"/>
</dbReference>
<evidence type="ECO:0000256" key="6">
    <source>
        <dbReference type="ARBA" id="ARBA00022723"/>
    </source>
</evidence>
<evidence type="ECO:0000256" key="9">
    <source>
        <dbReference type="PROSITE-ProRule" id="PRU00742"/>
    </source>
</evidence>
<evidence type="ECO:0000256" key="7">
    <source>
        <dbReference type="ARBA" id="ARBA00022801"/>
    </source>
</evidence>
<sequence length="315" mass="35405">MKNIKIIEVKSEIGAGTRGASLGVEAIKIAALDFMSNFFVHFPTETIETENKLLFEPIESPYAKRIKGTNIMYERISKSVYETVKANWFPVLLSGDHSTAGATIAGLKMAHPKAKLGVIWIDAHADLHTPYTTPSGNMHGMPLATAIAEDNLDCKVHELDENTKRMWNGLKNIGKIAPKVLPEDIVFISLRDYEKEEDHLIKKYGMKVITTSEVRRKGAENISRSVFRYLSDCEYIYVSFDVDSLDASISKGTGTPVSNGLREREAEDLISKFMQHRKICCFEITEVNPTLDRENLMAEIAFNILQRSVNVLMMN</sequence>
<name>A0ABV2SZC4_9BACT</name>
<evidence type="ECO:0000256" key="3">
    <source>
        <dbReference type="ARBA" id="ARBA00012168"/>
    </source>
</evidence>
<evidence type="ECO:0000313" key="11">
    <source>
        <dbReference type="Proteomes" id="UP001549749"/>
    </source>
</evidence>
<dbReference type="PRINTS" id="PR00116">
    <property type="entry name" value="ARGINASE"/>
</dbReference>
<dbReference type="InterPro" id="IPR014033">
    <property type="entry name" value="Arginase"/>
</dbReference>
<keyword evidence="5" id="KW-0056">Arginine metabolism</keyword>
<dbReference type="EC" id="3.5.3.1" evidence="3"/>
<dbReference type="Gene3D" id="3.40.800.10">
    <property type="entry name" value="Ureohydrolase domain"/>
    <property type="match status" value="1"/>
</dbReference>
<evidence type="ECO:0000256" key="5">
    <source>
        <dbReference type="ARBA" id="ARBA00022503"/>
    </source>
</evidence>
<keyword evidence="11" id="KW-1185">Reference proteome</keyword>
<dbReference type="RefSeq" id="WP_354658779.1">
    <property type="nucleotide sequence ID" value="NZ_JBEXAC010000001.1"/>
</dbReference>
<gene>
    <name evidence="10" type="ORF">ABR189_02075</name>
</gene>
<dbReference type="SUPFAM" id="SSF52768">
    <property type="entry name" value="Arginase/deacetylase"/>
    <property type="match status" value="1"/>
</dbReference>
<proteinExistence type="inferred from homology"/>
<evidence type="ECO:0000313" key="10">
    <source>
        <dbReference type="EMBL" id="MET6996131.1"/>
    </source>
</evidence>
<accession>A0ABV2SZC4</accession>
<comment type="cofactor">
    <cofactor evidence="1">
        <name>Mn(2+)</name>
        <dbReference type="ChEBI" id="CHEBI:29035"/>
    </cofactor>
</comment>
<dbReference type="PANTHER" id="PTHR43782:SF3">
    <property type="entry name" value="ARGINASE"/>
    <property type="match status" value="1"/>
</dbReference>
<reference evidence="10 11" key="1">
    <citation type="submission" date="2024-06" db="EMBL/GenBank/DDBJ databases">
        <title>Chitinophaga defluvii sp. nov., isolated from municipal sewage.</title>
        <authorList>
            <person name="Zhang L."/>
        </authorList>
    </citation>
    <scope>NUCLEOTIDE SEQUENCE [LARGE SCALE GENOMIC DNA]</scope>
    <source>
        <strain evidence="10 11">H8</strain>
    </source>
</reference>
<comment type="caution">
    <text evidence="10">The sequence shown here is derived from an EMBL/GenBank/DDBJ whole genome shotgun (WGS) entry which is preliminary data.</text>
</comment>
<evidence type="ECO:0000256" key="4">
    <source>
        <dbReference type="ARBA" id="ARBA00018123"/>
    </source>
</evidence>
<evidence type="ECO:0000256" key="8">
    <source>
        <dbReference type="ARBA" id="ARBA00023211"/>
    </source>
</evidence>
<dbReference type="InterPro" id="IPR006035">
    <property type="entry name" value="Ureohydrolase"/>
</dbReference>
<evidence type="ECO:0000256" key="2">
    <source>
        <dbReference type="ARBA" id="ARBA00005098"/>
    </source>
</evidence>
<dbReference type="InterPro" id="IPR023696">
    <property type="entry name" value="Ureohydrolase_dom_sf"/>
</dbReference>
<comment type="similarity">
    <text evidence="9">Belongs to the arginase family.</text>
</comment>
<protein>
    <recommendedName>
        <fullName evidence="4">Arginase</fullName>
        <ecNumber evidence="3">3.5.3.1</ecNumber>
    </recommendedName>
</protein>